<evidence type="ECO:0000313" key="2">
    <source>
        <dbReference type="Proteomes" id="UP000244201"/>
    </source>
</evidence>
<dbReference type="PIRSF" id="PIRSF017393">
    <property type="entry name" value="MTase_SAV2177"/>
    <property type="match status" value="1"/>
</dbReference>
<dbReference type="InterPro" id="IPR006764">
    <property type="entry name" value="SAM_dep_MeTrfase_SAV2177_type"/>
</dbReference>
<keyword evidence="2" id="KW-1185">Reference proteome</keyword>
<dbReference type="KEGG" id="slk:SLUN_00470"/>
<sequence>MNGDYRGFSAERIDTSTSVAHPARVYAYLLGYSDWYEADEKVGAPIMKDHPEARRSAWAARHFMQRSTYYLAQLGIRQFLDIGCGFPMSPNLHQIARHASPDARIVCVDNDPVVIRRFEAELKGSPQDRTALVYADFTNPGSILKAPELTATLDLGEPVALCLNSMLCFVADDDQPYDRVAELVDALCPGSYVSLSHPTGDFRDMGKVVTSYNTPCGTGPLVLRSHAEILRFFTGLEVIDPGLTVCHQWRPDVVVPDIGDGSGPKVDSSGIGALVDSKYAGIARKP</sequence>
<dbReference type="OrthoDB" id="4134439at2"/>
<dbReference type="AlphaFoldDB" id="A0A2R4SVT5"/>
<dbReference type="InterPro" id="IPR029063">
    <property type="entry name" value="SAM-dependent_MTases_sf"/>
</dbReference>
<dbReference type="SUPFAM" id="SSF53335">
    <property type="entry name" value="S-adenosyl-L-methionine-dependent methyltransferases"/>
    <property type="match status" value="1"/>
</dbReference>
<proteinExistence type="predicted"/>
<name>A0A2R4SVT5_9ACTN</name>
<dbReference type="GO" id="GO:0032259">
    <property type="term" value="P:methylation"/>
    <property type="evidence" value="ECO:0007669"/>
    <property type="project" value="UniProtKB-KW"/>
</dbReference>
<dbReference type="Gene3D" id="3.40.50.150">
    <property type="entry name" value="Vaccinia Virus protein VP39"/>
    <property type="match status" value="1"/>
</dbReference>
<gene>
    <name evidence="1" type="ORF">SLUN_00470</name>
</gene>
<protein>
    <submittedName>
        <fullName evidence="1">Methyltransferase</fullName>
    </submittedName>
</protein>
<dbReference type="Proteomes" id="UP000244201">
    <property type="component" value="Chromosome"/>
</dbReference>
<dbReference type="RefSeq" id="WP_108146659.1">
    <property type="nucleotide sequence ID" value="NZ_CP026304.1"/>
</dbReference>
<reference evidence="1 2" key="1">
    <citation type="submission" date="2018-01" db="EMBL/GenBank/DDBJ databases">
        <title>Complete genome sequence of Streptomyces lunaelactis MM109T, a Ferroverdin A producer isolated from cave moonmilk deposits.</title>
        <authorList>
            <person name="Naome A."/>
            <person name="Martinet L."/>
            <person name="Maciejewska M."/>
            <person name="Anderssen S."/>
            <person name="Adam D."/>
            <person name="Tenconi E."/>
            <person name="Deflandre B."/>
            <person name="Arguelles-Arias A."/>
            <person name="Calusinska M."/>
            <person name="Copieters W."/>
            <person name="Karim L."/>
            <person name="Hanikenne M."/>
            <person name="Baurain D."/>
            <person name="van Wezel G."/>
            <person name="Smargiasso N."/>
            <person name="de Pauw E."/>
            <person name="Delfosse P."/>
            <person name="Rigali S."/>
        </authorList>
    </citation>
    <scope>NUCLEOTIDE SEQUENCE [LARGE SCALE GENOMIC DNA]</scope>
    <source>
        <strain evidence="1 2">MM109</strain>
    </source>
</reference>
<dbReference type="GeneID" id="55653774"/>
<organism evidence="1 2">
    <name type="scientific">Streptomyces lunaelactis</name>
    <dbReference type="NCBI Taxonomy" id="1535768"/>
    <lineage>
        <taxon>Bacteria</taxon>
        <taxon>Bacillati</taxon>
        <taxon>Actinomycetota</taxon>
        <taxon>Actinomycetes</taxon>
        <taxon>Kitasatosporales</taxon>
        <taxon>Streptomycetaceae</taxon>
        <taxon>Streptomyces</taxon>
    </lineage>
</organism>
<dbReference type="Pfam" id="PF04672">
    <property type="entry name" value="Methyltransf_19"/>
    <property type="match status" value="1"/>
</dbReference>
<keyword evidence="1" id="KW-0489">Methyltransferase</keyword>
<evidence type="ECO:0000313" key="1">
    <source>
        <dbReference type="EMBL" id="AVZ70964.1"/>
    </source>
</evidence>
<accession>A0A2R4SVT5</accession>
<keyword evidence="1" id="KW-0808">Transferase</keyword>
<dbReference type="GO" id="GO:0008168">
    <property type="term" value="F:methyltransferase activity"/>
    <property type="evidence" value="ECO:0007669"/>
    <property type="project" value="UniProtKB-KW"/>
</dbReference>
<dbReference type="EMBL" id="CP026304">
    <property type="protein sequence ID" value="AVZ70964.1"/>
    <property type="molecule type" value="Genomic_DNA"/>
</dbReference>